<evidence type="ECO:0000313" key="3">
    <source>
        <dbReference type="Proteomes" id="UP001287356"/>
    </source>
</evidence>
<evidence type="ECO:0000256" key="1">
    <source>
        <dbReference type="SAM" id="Phobius"/>
    </source>
</evidence>
<keyword evidence="3" id="KW-1185">Reference proteome</keyword>
<name>A0AAE0JUB8_9PEZI</name>
<keyword evidence="1" id="KW-1133">Transmembrane helix</keyword>
<gene>
    <name evidence="2" type="ORF">B0T24DRAFT_642152</name>
</gene>
<protein>
    <submittedName>
        <fullName evidence="2">Uncharacterized protein</fullName>
    </submittedName>
</protein>
<evidence type="ECO:0000313" key="2">
    <source>
        <dbReference type="EMBL" id="KAK3361680.1"/>
    </source>
</evidence>
<accession>A0AAE0JUB8</accession>
<keyword evidence="1" id="KW-0472">Membrane</keyword>
<comment type="caution">
    <text evidence="2">The sequence shown here is derived from an EMBL/GenBank/DDBJ whole genome shotgun (WGS) entry which is preliminary data.</text>
</comment>
<dbReference type="EMBL" id="JAULSN010000011">
    <property type="protein sequence ID" value="KAK3361680.1"/>
    <property type="molecule type" value="Genomic_DNA"/>
</dbReference>
<dbReference type="AlphaFoldDB" id="A0AAE0JUB8"/>
<proteinExistence type="predicted"/>
<feature type="transmembrane region" description="Helical" evidence="1">
    <location>
        <begin position="331"/>
        <end position="354"/>
    </location>
</feature>
<sequence>MSSKTATKSRALTIFFIGGTVGENGLHVHFQPQVMELLCKSAGMTLGFLADIYECNDWTVFPTASSIHEGTFPISAVQYGFWVWQKSSTHSFTQVFAGADSTTYFCVNFLDTLQDHICKTVESLESQANRPLFIDVLIAESVLASYRAAIADKRAVLLAIEKNQHNNKTSDDASYEAQTTKLHHLAVAWHIFRKDLQDIVGHVRHLRSLAGNSAAGPSQVGLAMPNSYFACSSADEALRRLEDCCLFWARWVDTYGDRTSIRINLMHNLVAQRDSQLNQKIALQAQRDSVSMSTLAAVAAVFLPGTFVCSVLSTVFFSYDGVDTGLAVSPLWWILPVSAVPLTVLVLTLWFWWYRDRLSRTTTKLRSQEAKLEAGGWVGST</sequence>
<keyword evidence="1" id="KW-0812">Transmembrane</keyword>
<feature type="transmembrane region" description="Helical" evidence="1">
    <location>
        <begin position="295"/>
        <end position="319"/>
    </location>
</feature>
<reference evidence="2" key="2">
    <citation type="submission" date="2023-06" db="EMBL/GenBank/DDBJ databases">
        <authorList>
            <consortium name="Lawrence Berkeley National Laboratory"/>
            <person name="Haridas S."/>
            <person name="Hensen N."/>
            <person name="Bonometti L."/>
            <person name="Westerberg I."/>
            <person name="Brannstrom I.O."/>
            <person name="Guillou S."/>
            <person name="Cros-Aarteil S."/>
            <person name="Calhoun S."/>
            <person name="Kuo A."/>
            <person name="Mondo S."/>
            <person name="Pangilinan J."/>
            <person name="Riley R."/>
            <person name="Labutti K."/>
            <person name="Andreopoulos B."/>
            <person name="Lipzen A."/>
            <person name="Chen C."/>
            <person name="Yanf M."/>
            <person name="Daum C."/>
            <person name="Ng V."/>
            <person name="Clum A."/>
            <person name="Steindorff A."/>
            <person name="Ohm R."/>
            <person name="Martin F."/>
            <person name="Silar P."/>
            <person name="Natvig D."/>
            <person name="Lalanne C."/>
            <person name="Gautier V."/>
            <person name="Ament-Velasquez S.L."/>
            <person name="Kruys A."/>
            <person name="Hutchinson M.I."/>
            <person name="Powell A.J."/>
            <person name="Barry K."/>
            <person name="Miller A.N."/>
            <person name="Grigoriev I.V."/>
            <person name="Debuchy R."/>
            <person name="Gladieux P."/>
            <person name="Thoren M.H."/>
            <person name="Johannesson H."/>
        </authorList>
    </citation>
    <scope>NUCLEOTIDE SEQUENCE</scope>
    <source>
        <strain evidence="2">CBS 958.72</strain>
    </source>
</reference>
<reference evidence="2" key="1">
    <citation type="journal article" date="2023" name="Mol. Phylogenet. Evol.">
        <title>Genome-scale phylogeny and comparative genomics of the fungal order Sordariales.</title>
        <authorList>
            <person name="Hensen N."/>
            <person name="Bonometti L."/>
            <person name="Westerberg I."/>
            <person name="Brannstrom I.O."/>
            <person name="Guillou S."/>
            <person name="Cros-Aarteil S."/>
            <person name="Calhoun S."/>
            <person name="Haridas S."/>
            <person name="Kuo A."/>
            <person name="Mondo S."/>
            <person name="Pangilinan J."/>
            <person name="Riley R."/>
            <person name="LaButti K."/>
            <person name="Andreopoulos B."/>
            <person name="Lipzen A."/>
            <person name="Chen C."/>
            <person name="Yan M."/>
            <person name="Daum C."/>
            <person name="Ng V."/>
            <person name="Clum A."/>
            <person name="Steindorff A."/>
            <person name="Ohm R.A."/>
            <person name="Martin F."/>
            <person name="Silar P."/>
            <person name="Natvig D.O."/>
            <person name="Lalanne C."/>
            <person name="Gautier V."/>
            <person name="Ament-Velasquez S.L."/>
            <person name="Kruys A."/>
            <person name="Hutchinson M.I."/>
            <person name="Powell A.J."/>
            <person name="Barry K."/>
            <person name="Miller A.N."/>
            <person name="Grigoriev I.V."/>
            <person name="Debuchy R."/>
            <person name="Gladieux P."/>
            <person name="Hiltunen Thoren M."/>
            <person name="Johannesson H."/>
        </authorList>
    </citation>
    <scope>NUCLEOTIDE SEQUENCE</scope>
    <source>
        <strain evidence="2">CBS 958.72</strain>
    </source>
</reference>
<dbReference type="Gene3D" id="1.20.58.340">
    <property type="entry name" value="Magnesium transport protein CorA, transmembrane region"/>
    <property type="match status" value="1"/>
</dbReference>
<dbReference type="Proteomes" id="UP001287356">
    <property type="component" value="Unassembled WGS sequence"/>
</dbReference>
<organism evidence="2 3">
    <name type="scientific">Lasiosphaeria ovina</name>
    <dbReference type="NCBI Taxonomy" id="92902"/>
    <lineage>
        <taxon>Eukaryota</taxon>
        <taxon>Fungi</taxon>
        <taxon>Dikarya</taxon>
        <taxon>Ascomycota</taxon>
        <taxon>Pezizomycotina</taxon>
        <taxon>Sordariomycetes</taxon>
        <taxon>Sordariomycetidae</taxon>
        <taxon>Sordariales</taxon>
        <taxon>Lasiosphaeriaceae</taxon>
        <taxon>Lasiosphaeria</taxon>
    </lineage>
</organism>